<evidence type="ECO:0000313" key="1">
    <source>
        <dbReference type="EMBL" id="PIO35119.1"/>
    </source>
</evidence>
<name>A0A2G9S4L6_AQUCT</name>
<organism evidence="1 2">
    <name type="scientific">Aquarana catesbeiana</name>
    <name type="common">American bullfrog</name>
    <name type="synonym">Rana catesbeiana</name>
    <dbReference type="NCBI Taxonomy" id="8400"/>
    <lineage>
        <taxon>Eukaryota</taxon>
        <taxon>Metazoa</taxon>
        <taxon>Chordata</taxon>
        <taxon>Craniata</taxon>
        <taxon>Vertebrata</taxon>
        <taxon>Euteleostomi</taxon>
        <taxon>Amphibia</taxon>
        <taxon>Batrachia</taxon>
        <taxon>Anura</taxon>
        <taxon>Neobatrachia</taxon>
        <taxon>Ranoidea</taxon>
        <taxon>Ranidae</taxon>
        <taxon>Aquarana</taxon>
    </lineage>
</organism>
<reference evidence="2" key="1">
    <citation type="journal article" date="2017" name="Nat. Commun.">
        <title>The North American bullfrog draft genome provides insight into hormonal regulation of long noncoding RNA.</title>
        <authorList>
            <person name="Hammond S.A."/>
            <person name="Warren R.L."/>
            <person name="Vandervalk B.P."/>
            <person name="Kucuk E."/>
            <person name="Khan H."/>
            <person name="Gibb E.A."/>
            <person name="Pandoh P."/>
            <person name="Kirk H."/>
            <person name="Zhao Y."/>
            <person name="Jones M."/>
            <person name="Mungall A.J."/>
            <person name="Coope R."/>
            <person name="Pleasance S."/>
            <person name="Moore R.A."/>
            <person name="Holt R.A."/>
            <person name="Round J.M."/>
            <person name="Ohora S."/>
            <person name="Walle B.V."/>
            <person name="Veldhoen N."/>
            <person name="Helbing C.C."/>
            <person name="Birol I."/>
        </authorList>
    </citation>
    <scope>NUCLEOTIDE SEQUENCE [LARGE SCALE GENOMIC DNA]</scope>
</reference>
<protein>
    <submittedName>
        <fullName evidence="1">Uncharacterized protein</fullName>
    </submittedName>
</protein>
<dbReference type="AlphaFoldDB" id="A0A2G9S4L6"/>
<gene>
    <name evidence="1" type="ORF">AB205_0054990</name>
</gene>
<dbReference type="EMBL" id="KV926581">
    <property type="protein sequence ID" value="PIO35119.1"/>
    <property type="molecule type" value="Genomic_DNA"/>
</dbReference>
<proteinExistence type="predicted"/>
<dbReference type="OrthoDB" id="10042652at2759"/>
<keyword evidence="2" id="KW-1185">Reference proteome</keyword>
<sequence length="149" mass="16533">MRSEGPEKVRRIAPELVGTEDSRTHDIITALATHSVGATYQKKRRGENVSSLSGDQDVMQTLHSKVRFLFFKNSKHTYLHCAACFAQSGPEWRFLGSPGGSPSSSPSQITPPGEVLSQGVTFRARSRVLHSASIHAECRTRPRPPRHWI</sequence>
<evidence type="ECO:0000313" key="2">
    <source>
        <dbReference type="Proteomes" id="UP000228934"/>
    </source>
</evidence>
<accession>A0A2G9S4L6</accession>
<dbReference type="Proteomes" id="UP000228934">
    <property type="component" value="Unassembled WGS sequence"/>
</dbReference>